<dbReference type="EMBL" id="CP054570">
    <property type="protein sequence ID" value="QKQ43744.1"/>
    <property type="molecule type" value="Genomic_DNA"/>
</dbReference>
<dbReference type="Proteomes" id="UP000509459">
    <property type="component" value="Chromosome"/>
</dbReference>
<reference evidence="1 2" key="1">
    <citation type="submission" date="2020-05" db="EMBL/GenBank/DDBJ databases">
        <title>FDA dAtabase for Regulatory Grade micrObial Sequences (FDA-ARGOS): Supporting development and validation of Infectious Disease Dx tests.</title>
        <authorList>
            <person name="Bojja K."/>
            <person name="Kessler A."/>
            <person name="Tallon L."/>
            <person name="Sadzewicz L."/>
            <person name="Zhao X."/>
            <person name="Vavikolanu K."/>
            <person name="Mehta A."/>
            <person name="Aluvathingal J."/>
            <person name="Nadendla S."/>
            <person name="Myers T."/>
            <person name="Yan Y."/>
            <person name="Sichtig H."/>
        </authorList>
    </citation>
    <scope>NUCLEOTIDE SEQUENCE [LARGE SCALE GENOMIC DNA]</scope>
    <source>
        <strain evidence="1 2">FDAARGOS_770</strain>
    </source>
</reference>
<evidence type="ECO:0000313" key="1">
    <source>
        <dbReference type="EMBL" id="QKQ43744.1"/>
    </source>
</evidence>
<protein>
    <submittedName>
        <fullName evidence="1">Uncharacterized protein</fullName>
    </submittedName>
</protein>
<name>A0A427ZTE5_STRSA</name>
<dbReference type="AlphaFoldDB" id="A0A427ZTE5"/>
<dbReference type="Gene3D" id="1.10.287.1060">
    <property type="entry name" value="ESAT-6-like"/>
    <property type="match status" value="1"/>
</dbReference>
<gene>
    <name evidence="1" type="ORF">FOC72_04085</name>
</gene>
<accession>A0A427ZTE5</accession>
<dbReference type="InterPro" id="IPR036689">
    <property type="entry name" value="ESAT-6-like_sf"/>
</dbReference>
<dbReference type="RefSeq" id="WP_002895338.1">
    <property type="nucleotide sequence ID" value="NZ_CP054570.1"/>
</dbReference>
<sequence length="111" mass="12791">MDTNINSIQDRFSHDTIRYDDGELRNIISQLKTLHDLINTTIPSQVNTLAQKDSLWSGETKEQYLGLKDFIEQYQSDFSEAIGKLHEATDGLETLFYHIEDAQVLKDIESK</sequence>
<proteinExistence type="predicted"/>
<evidence type="ECO:0000313" key="2">
    <source>
        <dbReference type="Proteomes" id="UP000509459"/>
    </source>
</evidence>
<dbReference type="SUPFAM" id="SSF140453">
    <property type="entry name" value="EsxAB dimer-like"/>
    <property type="match status" value="1"/>
</dbReference>
<organism evidence="1 2">
    <name type="scientific">Streptococcus sanguinis</name>
    <dbReference type="NCBI Taxonomy" id="1305"/>
    <lineage>
        <taxon>Bacteria</taxon>
        <taxon>Bacillati</taxon>
        <taxon>Bacillota</taxon>
        <taxon>Bacilli</taxon>
        <taxon>Lactobacillales</taxon>
        <taxon>Streptococcaceae</taxon>
        <taxon>Streptococcus</taxon>
    </lineage>
</organism>